<accession>A0A1I1WGP2</accession>
<dbReference type="Pfam" id="PF07317">
    <property type="entry name" value="PilZN"/>
    <property type="match status" value="1"/>
</dbReference>
<feature type="domain" description="PilZ" evidence="4">
    <location>
        <begin position="118"/>
        <end position="234"/>
    </location>
</feature>
<dbReference type="GO" id="GO:0035438">
    <property type="term" value="F:cyclic-di-GMP binding"/>
    <property type="evidence" value="ECO:0007669"/>
    <property type="project" value="InterPro"/>
</dbReference>
<dbReference type="Pfam" id="PF07238">
    <property type="entry name" value="PilZ"/>
    <property type="match status" value="1"/>
</dbReference>
<evidence type="ECO:0000313" key="7">
    <source>
        <dbReference type="Proteomes" id="UP000198611"/>
    </source>
</evidence>
<keyword evidence="6" id="KW-0282">Flagellum</keyword>
<dbReference type="STRING" id="1123397.SAMN05660831_02607"/>
<dbReference type="SUPFAM" id="SSF141371">
    <property type="entry name" value="PilZ domain-like"/>
    <property type="match status" value="1"/>
</dbReference>
<keyword evidence="7" id="KW-1185">Reference proteome</keyword>
<dbReference type="Gene3D" id="2.30.110.10">
    <property type="entry name" value="Electron Transport, Fmn-binding Protein, Chain A"/>
    <property type="match status" value="1"/>
</dbReference>
<evidence type="ECO:0000259" key="4">
    <source>
        <dbReference type="Pfam" id="PF07238"/>
    </source>
</evidence>
<organism evidence="6 7">
    <name type="scientific">Thiohalospira halophila DSM 15071</name>
    <dbReference type="NCBI Taxonomy" id="1123397"/>
    <lineage>
        <taxon>Bacteria</taxon>
        <taxon>Pseudomonadati</taxon>
        <taxon>Pseudomonadota</taxon>
        <taxon>Gammaproteobacteria</taxon>
        <taxon>Thiohalospirales</taxon>
        <taxon>Thiohalospiraceae</taxon>
        <taxon>Thiohalospira</taxon>
    </lineage>
</organism>
<dbReference type="RefSeq" id="WP_093429212.1">
    <property type="nucleotide sequence ID" value="NZ_FOMJ01000013.1"/>
</dbReference>
<evidence type="ECO:0000259" key="5">
    <source>
        <dbReference type="Pfam" id="PF07317"/>
    </source>
</evidence>
<dbReference type="AlphaFoldDB" id="A0A1I1WGP2"/>
<keyword evidence="2" id="KW-0547">Nucleotide-binding</keyword>
<keyword evidence="3" id="KW-0975">Bacterial flagellum</keyword>
<keyword evidence="1" id="KW-0973">c-di-GMP</keyword>
<dbReference type="OrthoDB" id="5792836at2"/>
<dbReference type="Proteomes" id="UP000198611">
    <property type="component" value="Unassembled WGS sequence"/>
</dbReference>
<evidence type="ECO:0000256" key="2">
    <source>
        <dbReference type="ARBA" id="ARBA00022741"/>
    </source>
</evidence>
<dbReference type="EMBL" id="FOMJ01000013">
    <property type="protein sequence ID" value="SFD92250.1"/>
    <property type="molecule type" value="Genomic_DNA"/>
</dbReference>
<sequence>MGSLADNDNHITRPHQIVGILRRLADGRHIVNVSTPFGGNQIHTSAILDVNAERGYLLLDELNPPPSTYDGLTERRVGIFAQLGGVDVSFSTTVSRVGREDGTPWLLLALPEHLLYQQRREHFRAAASSADPIPVRLGLEGREGPMIQGELADISIGGLGVRMDSRVQIPEDFGHGTLIPYAAVDVPGQSRPLECKLEVRAVREDTDNRRRQIGLRFIDLDPRSERQVEKLVFAMDREQRRRGT</sequence>
<dbReference type="InterPro" id="IPR009875">
    <property type="entry name" value="PilZ_domain"/>
</dbReference>
<feature type="domain" description="Type III secretion system flagellar brake protein YcgR PilZN" evidence="5">
    <location>
        <begin position="11"/>
        <end position="115"/>
    </location>
</feature>
<dbReference type="Gene3D" id="2.40.10.220">
    <property type="entry name" value="predicted glycosyltransferase like domains"/>
    <property type="match status" value="1"/>
</dbReference>
<dbReference type="InterPro" id="IPR009926">
    <property type="entry name" value="T3SS_YcgR_PilZN"/>
</dbReference>
<gene>
    <name evidence="6" type="ORF">SAMN05660831_02607</name>
</gene>
<reference evidence="6 7" key="1">
    <citation type="submission" date="2016-10" db="EMBL/GenBank/DDBJ databases">
        <authorList>
            <person name="de Groot N.N."/>
        </authorList>
    </citation>
    <scope>NUCLEOTIDE SEQUENCE [LARGE SCALE GENOMIC DNA]</scope>
    <source>
        <strain evidence="6 7">HL3</strain>
    </source>
</reference>
<proteinExistence type="predicted"/>
<keyword evidence="6" id="KW-0966">Cell projection</keyword>
<keyword evidence="6" id="KW-0969">Cilium</keyword>
<dbReference type="InterPro" id="IPR012349">
    <property type="entry name" value="Split_barrel_FMN-bd"/>
</dbReference>
<evidence type="ECO:0000256" key="3">
    <source>
        <dbReference type="ARBA" id="ARBA00023143"/>
    </source>
</evidence>
<protein>
    <submittedName>
        <fullName evidence="6">C-di-GMP-binding flagellar brake protein YcgR, contains PilZNR and PilZ domains</fullName>
    </submittedName>
</protein>
<name>A0A1I1WGP2_9GAMM</name>
<evidence type="ECO:0000256" key="1">
    <source>
        <dbReference type="ARBA" id="ARBA00022636"/>
    </source>
</evidence>
<evidence type="ECO:0000313" key="6">
    <source>
        <dbReference type="EMBL" id="SFD92250.1"/>
    </source>
</evidence>